<evidence type="ECO:0000313" key="3">
    <source>
        <dbReference type="Proteomes" id="UP000509568"/>
    </source>
</evidence>
<protein>
    <submittedName>
        <fullName evidence="2">AraC family transcriptional regulator</fullName>
    </submittedName>
</protein>
<proteinExistence type="predicted"/>
<sequence length="161" mass="17933">MSGIEPTAIEPLRYEQGTAMVIAGLSDRYTQDTTSGIEALWREFVPFLGKVPGQVGRESYGVCCNPDGVGGFEYIAGVQVETEEGLPQDFRWIKLAPRRYAVFEHQGHISGLGQTFQAIWQVWLPNSGLEAADAPEFERYSDDYDPSTSSGRLEIWLPIKD</sequence>
<organism evidence="2 3">
    <name type="scientific">Pseudomonas eucalypticola</name>
    <dbReference type="NCBI Taxonomy" id="2599595"/>
    <lineage>
        <taxon>Bacteria</taxon>
        <taxon>Pseudomonadati</taxon>
        <taxon>Pseudomonadota</taxon>
        <taxon>Gammaproteobacteria</taxon>
        <taxon>Pseudomonadales</taxon>
        <taxon>Pseudomonadaceae</taxon>
        <taxon>Pseudomonas</taxon>
    </lineage>
</organism>
<reference evidence="2 3" key="1">
    <citation type="submission" date="2020-06" db="EMBL/GenBank/DDBJ databases">
        <title>Pseudomonas eucalypticola sp. nov., an endophyte of Eucalyptus dunnii leaves with biocontrol ability of eucalyptus leaf blight.</title>
        <authorList>
            <person name="Liu Y."/>
            <person name="Song Z."/>
            <person name="Zeng H."/>
            <person name="Lu M."/>
            <person name="Wang X."/>
            <person name="Lian X."/>
            <person name="Zhang Q."/>
        </authorList>
    </citation>
    <scope>NUCLEOTIDE SEQUENCE [LARGE SCALE GENOMIC DNA]</scope>
    <source>
        <strain evidence="2 3">NP-1</strain>
    </source>
</reference>
<dbReference type="AlphaFoldDB" id="A0A7D5HFR5"/>
<dbReference type="Proteomes" id="UP000509568">
    <property type="component" value="Chromosome"/>
</dbReference>
<dbReference type="EMBL" id="CP056030">
    <property type="protein sequence ID" value="QKZ06450.1"/>
    <property type="molecule type" value="Genomic_DNA"/>
</dbReference>
<evidence type="ECO:0000259" key="1">
    <source>
        <dbReference type="SMART" id="SM00871"/>
    </source>
</evidence>
<dbReference type="InterPro" id="IPR010499">
    <property type="entry name" value="AraC_E-bd"/>
</dbReference>
<dbReference type="Pfam" id="PF06445">
    <property type="entry name" value="GyrI-like"/>
    <property type="match status" value="1"/>
</dbReference>
<dbReference type="PANTHER" id="PTHR36444">
    <property type="entry name" value="TRANSCRIPTIONAL REGULATOR PROTEIN YOBU-RELATED"/>
    <property type="match status" value="1"/>
</dbReference>
<dbReference type="Gene3D" id="3.20.80.10">
    <property type="entry name" value="Regulatory factor, effector binding domain"/>
    <property type="match status" value="1"/>
</dbReference>
<feature type="domain" description="AraC effector-binding" evidence="1">
    <location>
        <begin position="10"/>
        <end position="160"/>
    </location>
</feature>
<dbReference type="SMART" id="SM00871">
    <property type="entry name" value="AraC_E_bind"/>
    <property type="match status" value="1"/>
</dbReference>
<dbReference type="RefSeq" id="WP_158158859.1">
    <property type="nucleotide sequence ID" value="NZ_CP056030.1"/>
</dbReference>
<dbReference type="KEGG" id="pez:HWQ56_22790"/>
<evidence type="ECO:0000313" key="2">
    <source>
        <dbReference type="EMBL" id="QKZ06450.1"/>
    </source>
</evidence>
<dbReference type="InterPro" id="IPR053182">
    <property type="entry name" value="YobU-like_regulator"/>
</dbReference>
<name>A0A7D5HFR5_9PSED</name>
<gene>
    <name evidence="2" type="ORF">HWQ56_22790</name>
</gene>
<dbReference type="InterPro" id="IPR011256">
    <property type="entry name" value="Reg_factor_effector_dom_sf"/>
</dbReference>
<dbReference type="PANTHER" id="PTHR36444:SF3">
    <property type="entry name" value="TRANSCRIPTIONAL ACTIVATOR, PUTATIVE-RELATED"/>
    <property type="match status" value="1"/>
</dbReference>
<dbReference type="InterPro" id="IPR029442">
    <property type="entry name" value="GyrI-like"/>
</dbReference>
<keyword evidence="3" id="KW-1185">Reference proteome</keyword>
<accession>A0A7D5HFR5</accession>
<dbReference type="SUPFAM" id="SSF55136">
    <property type="entry name" value="Probable bacterial effector-binding domain"/>
    <property type="match status" value="1"/>
</dbReference>